<keyword evidence="1 3" id="KW-0339">Growth factor</keyword>
<proteinExistence type="inferred from homology"/>
<protein>
    <submittedName>
        <fullName evidence="5">VVEGF</fullName>
    </submittedName>
</protein>
<evidence type="ECO:0000259" key="4">
    <source>
        <dbReference type="PROSITE" id="PS50278"/>
    </source>
</evidence>
<dbReference type="GO" id="GO:0001666">
    <property type="term" value="P:response to hypoxia"/>
    <property type="evidence" value="ECO:0007669"/>
    <property type="project" value="TreeGrafter"/>
</dbReference>
<accession>A0A6H2KQL9</accession>
<feature type="domain" description="Platelet-derived growth factor (PDGF) family profile" evidence="4">
    <location>
        <begin position="34"/>
        <end position="136"/>
    </location>
</feature>
<dbReference type="GO" id="GO:0042056">
    <property type="term" value="F:chemoattractant activity"/>
    <property type="evidence" value="ECO:0007669"/>
    <property type="project" value="TreeGrafter"/>
</dbReference>
<organism evidence="5">
    <name type="scientific">Parapoxvirus of red deer in New Zealand</name>
    <dbReference type="NCBI Taxonomy" id="129728"/>
    <lineage>
        <taxon>Viruses</taxon>
        <taxon>Varidnaviria</taxon>
        <taxon>Bamfordvirae</taxon>
        <taxon>Nucleocytoviricota</taxon>
        <taxon>Pokkesviricetes</taxon>
        <taxon>Chitovirales</taxon>
        <taxon>Poxviridae</taxon>
        <taxon>Chordopoxvirinae</taxon>
        <taxon>Parapoxvirus</taxon>
        <taxon>Parapoxvirus reddeerpox</taxon>
    </lineage>
</organism>
<comment type="similarity">
    <text evidence="3">Belongs to the PDGF/VEGF growth factor family.</text>
</comment>
<dbReference type="SMR" id="A0A6H2KQL9"/>
<dbReference type="SMART" id="SM00141">
    <property type="entry name" value="PDGF"/>
    <property type="match status" value="1"/>
</dbReference>
<dbReference type="InterPro" id="IPR000072">
    <property type="entry name" value="PDGF/VEGF_dom"/>
</dbReference>
<keyword evidence="2" id="KW-1015">Disulfide bond</keyword>
<dbReference type="GO" id="GO:0001938">
    <property type="term" value="P:positive regulation of endothelial cell proliferation"/>
    <property type="evidence" value="ECO:0007669"/>
    <property type="project" value="TreeGrafter"/>
</dbReference>
<name>A0A6H2KQL9_9POXV</name>
<dbReference type="GO" id="GO:0050930">
    <property type="term" value="P:induction of positive chemotaxis"/>
    <property type="evidence" value="ECO:0007669"/>
    <property type="project" value="TreeGrafter"/>
</dbReference>
<dbReference type="InterPro" id="IPR050507">
    <property type="entry name" value="PDGF/VEGF_growth_factor"/>
</dbReference>
<dbReference type="GO" id="GO:0016020">
    <property type="term" value="C:membrane"/>
    <property type="evidence" value="ECO:0007669"/>
    <property type="project" value="InterPro"/>
</dbReference>
<sequence>MRLLIQCSVVLILCLIQIHWIYASSGGSSNSGGNLADWMQTSDKSKCMPRDTVVYIGNEYPGSVGERYNPQCVTVKKCGGCCNGDNKVCTSTETANTTVTVMVTGVSSSSGNGASSNFRDISISEDKKCECREKFTTTPPTTTMPPRR</sequence>
<dbReference type="GO" id="GO:0005615">
    <property type="term" value="C:extracellular space"/>
    <property type="evidence" value="ECO:0007669"/>
    <property type="project" value="TreeGrafter"/>
</dbReference>
<dbReference type="SUPFAM" id="SSF57501">
    <property type="entry name" value="Cystine-knot cytokines"/>
    <property type="match status" value="1"/>
</dbReference>
<dbReference type="EMBL" id="MN977284">
    <property type="protein sequence ID" value="QJD15050.1"/>
    <property type="molecule type" value="Genomic_DNA"/>
</dbReference>
<evidence type="ECO:0000256" key="1">
    <source>
        <dbReference type="ARBA" id="ARBA00023030"/>
    </source>
</evidence>
<evidence type="ECO:0000256" key="3">
    <source>
        <dbReference type="RuleBase" id="RU003818"/>
    </source>
</evidence>
<dbReference type="GO" id="GO:0008083">
    <property type="term" value="F:growth factor activity"/>
    <property type="evidence" value="ECO:0007669"/>
    <property type="project" value="UniProtKB-KW"/>
</dbReference>
<dbReference type="PANTHER" id="PTHR12025:SF5">
    <property type="entry name" value="VASCULAR ENDOTHELIAL GROWTH FACTOR A, LONG FORM"/>
    <property type="match status" value="1"/>
</dbReference>
<dbReference type="InterPro" id="IPR029034">
    <property type="entry name" value="Cystine-knot_cytokine"/>
</dbReference>
<evidence type="ECO:0000256" key="2">
    <source>
        <dbReference type="ARBA" id="ARBA00023157"/>
    </source>
</evidence>
<dbReference type="GO" id="GO:0005172">
    <property type="term" value="F:vascular endothelial growth factor receptor binding"/>
    <property type="evidence" value="ECO:0007669"/>
    <property type="project" value="TreeGrafter"/>
</dbReference>
<dbReference type="Pfam" id="PF00341">
    <property type="entry name" value="PDGF"/>
    <property type="match status" value="1"/>
</dbReference>
<dbReference type="PROSITE" id="PS50278">
    <property type="entry name" value="PDGF_2"/>
    <property type="match status" value="1"/>
</dbReference>
<feature type="non-terminal residue" evidence="5">
    <location>
        <position position="148"/>
    </location>
</feature>
<dbReference type="PANTHER" id="PTHR12025">
    <property type="entry name" value="VASCULAR ENDOTHELIAL GROWTH FACTOR"/>
    <property type="match status" value="1"/>
</dbReference>
<evidence type="ECO:0000313" key="5">
    <source>
        <dbReference type="EMBL" id="QJD15050.1"/>
    </source>
</evidence>
<reference evidence="5" key="1">
    <citation type="journal article" date="2020" name="Front Vet Sci">
        <title>Epitheliotropic infections in wildlife ruminants from the central Alps and Stelvio National Park.</title>
        <authorList>
            <person name="Gallina L."/>
            <person name="Savini F."/>
            <person name="Casa G."/>
            <person name="Bertoletti I."/>
            <person name="Bianchi A."/>
            <person name="Gibelli L."/>
            <person name="Lelli D."/>
            <person name="Lavazza A."/>
            <person name="Scagliarini A."/>
        </authorList>
    </citation>
    <scope>NUCLEOTIDE SEQUENCE</scope>
    <source>
        <strain evidence="5">PVNZ.1126B</strain>
    </source>
</reference>
<dbReference type="Gene3D" id="2.10.90.10">
    <property type="entry name" value="Cystine-knot cytokines"/>
    <property type="match status" value="1"/>
</dbReference>